<dbReference type="OrthoDB" id="432381at2759"/>
<protein>
    <submittedName>
        <fullName evidence="1">Uncharacterized protein</fullName>
    </submittedName>
</protein>
<keyword evidence="2" id="KW-1185">Reference proteome</keyword>
<name>A0A0C2BU71_9BILA</name>
<proteinExistence type="predicted"/>
<dbReference type="EMBL" id="KN767654">
    <property type="protein sequence ID" value="KIH47478.1"/>
    <property type="molecule type" value="Genomic_DNA"/>
</dbReference>
<evidence type="ECO:0000313" key="2">
    <source>
        <dbReference type="Proteomes" id="UP000054047"/>
    </source>
</evidence>
<evidence type="ECO:0000313" key="1">
    <source>
        <dbReference type="EMBL" id="KIH47478.1"/>
    </source>
</evidence>
<dbReference type="AlphaFoldDB" id="A0A0C2BU71"/>
<accession>A0A0C2BU71</accession>
<organism evidence="1 2">
    <name type="scientific">Ancylostoma duodenale</name>
    <dbReference type="NCBI Taxonomy" id="51022"/>
    <lineage>
        <taxon>Eukaryota</taxon>
        <taxon>Metazoa</taxon>
        <taxon>Ecdysozoa</taxon>
        <taxon>Nematoda</taxon>
        <taxon>Chromadorea</taxon>
        <taxon>Rhabditida</taxon>
        <taxon>Rhabditina</taxon>
        <taxon>Rhabditomorpha</taxon>
        <taxon>Strongyloidea</taxon>
        <taxon>Ancylostomatidae</taxon>
        <taxon>Ancylostomatinae</taxon>
        <taxon>Ancylostoma</taxon>
    </lineage>
</organism>
<gene>
    <name evidence="1" type="ORF">ANCDUO_22462</name>
</gene>
<reference evidence="1 2" key="1">
    <citation type="submission" date="2013-12" db="EMBL/GenBank/DDBJ databases">
        <title>Draft genome of the parsitic nematode Ancylostoma duodenale.</title>
        <authorList>
            <person name="Mitreva M."/>
        </authorList>
    </citation>
    <scope>NUCLEOTIDE SEQUENCE [LARGE SCALE GENOMIC DNA]</scope>
    <source>
        <strain evidence="1 2">Zhejiang</strain>
    </source>
</reference>
<dbReference type="Proteomes" id="UP000054047">
    <property type="component" value="Unassembled WGS sequence"/>
</dbReference>
<sequence length="117" mass="13050">MNRIVKHEKEVDFNAHLQYNTKLASFLNIATSIGKFVLLGRAILAKNGRQYSYCDEIAMAAAIDLHRVARKLMHLRVNVELSGTYTSNLCKADVWASLHCPDPETVTSNAIHSACAY</sequence>